<dbReference type="Proteomes" id="UP000198983">
    <property type="component" value="Chromosome I"/>
</dbReference>
<protein>
    <submittedName>
        <fullName evidence="7">Alcohol dehydrogenase GroES-associated</fullName>
    </submittedName>
</protein>
<dbReference type="PANTHER" id="PTHR42813:SF3">
    <property type="entry name" value="GLUTATHIONE-INDEPENDENT FORMALDEHYDE DEHYDROGENASE"/>
    <property type="match status" value="1"/>
</dbReference>
<dbReference type="EMBL" id="LT629732">
    <property type="protein sequence ID" value="SDS72599.1"/>
    <property type="molecule type" value="Genomic_DNA"/>
</dbReference>
<comment type="similarity">
    <text evidence="2">Belongs to the zinc-containing alcohol dehydrogenase family.</text>
</comment>
<dbReference type="InterPro" id="IPR011032">
    <property type="entry name" value="GroES-like_sf"/>
</dbReference>
<evidence type="ECO:0000256" key="4">
    <source>
        <dbReference type="ARBA" id="ARBA00022833"/>
    </source>
</evidence>
<dbReference type="InterPro" id="IPR013154">
    <property type="entry name" value="ADH-like_N"/>
</dbReference>
<reference evidence="7 8" key="1">
    <citation type="submission" date="2016-10" db="EMBL/GenBank/DDBJ databases">
        <authorList>
            <person name="de Groot N.N."/>
        </authorList>
    </citation>
    <scope>NUCLEOTIDE SEQUENCE [LARGE SCALE GENOMIC DNA]</scope>
    <source>
        <strain evidence="7 8">DSM 22024</strain>
    </source>
</reference>
<evidence type="ECO:0000256" key="5">
    <source>
        <dbReference type="ARBA" id="ARBA00023027"/>
    </source>
</evidence>
<keyword evidence="8" id="KW-1185">Reference proteome</keyword>
<evidence type="ECO:0000256" key="1">
    <source>
        <dbReference type="ARBA" id="ARBA00001947"/>
    </source>
</evidence>
<accession>A0A1H1ULA8</accession>
<evidence type="ECO:0000259" key="6">
    <source>
        <dbReference type="Pfam" id="PF08240"/>
    </source>
</evidence>
<dbReference type="AlphaFoldDB" id="A0A1H1ULA8"/>
<dbReference type="PANTHER" id="PTHR42813">
    <property type="entry name" value="ZINC-TYPE ALCOHOL DEHYDROGENASE-LIKE"/>
    <property type="match status" value="1"/>
</dbReference>
<feature type="domain" description="Alcohol dehydrogenase-like N-terminal" evidence="6">
    <location>
        <begin position="25"/>
        <end position="106"/>
    </location>
</feature>
<gene>
    <name evidence="7" type="ORF">SAMN04489717_3657</name>
</gene>
<dbReference type="SUPFAM" id="SSF50129">
    <property type="entry name" value="GroES-like"/>
    <property type="match status" value="1"/>
</dbReference>
<proteinExistence type="inferred from homology"/>
<dbReference type="GO" id="GO:0046872">
    <property type="term" value="F:metal ion binding"/>
    <property type="evidence" value="ECO:0007669"/>
    <property type="project" value="UniProtKB-KW"/>
</dbReference>
<dbReference type="Pfam" id="PF08240">
    <property type="entry name" value="ADH_N"/>
    <property type="match status" value="1"/>
</dbReference>
<organism evidence="7 8">
    <name type="scientific">Actinopolymorpha singaporensis</name>
    <dbReference type="NCBI Taxonomy" id="117157"/>
    <lineage>
        <taxon>Bacteria</taxon>
        <taxon>Bacillati</taxon>
        <taxon>Actinomycetota</taxon>
        <taxon>Actinomycetes</taxon>
        <taxon>Propionibacteriales</taxon>
        <taxon>Actinopolymorphaceae</taxon>
        <taxon>Actinopolymorpha</taxon>
    </lineage>
</organism>
<evidence type="ECO:0000256" key="2">
    <source>
        <dbReference type="ARBA" id="ARBA00008072"/>
    </source>
</evidence>
<evidence type="ECO:0000313" key="8">
    <source>
        <dbReference type="Proteomes" id="UP000198983"/>
    </source>
</evidence>
<evidence type="ECO:0000256" key="3">
    <source>
        <dbReference type="ARBA" id="ARBA00022723"/>
    </source>
</evidence>
<dbReference type="STRING" id="117157.SAMN04489717_3657"/>
<evidence type="ECO:0000313" key="7">
    <source>
        <dbReference type="EMBL" id="SDS72599.1"/>
    </source>
</evidence>
<dbReference type="Gene3D" id="3.90.180.10">
    <property type="entry name" value="Medium-chain alcohol dehydrogenases, catalytic domain"/>
    <property type="match status" value="1"/>
</dbReference>
<keyword evidence="4" id="KW-0862">Zinc</keyword>
<keyword evidence="3" id="KW-0479">Metal-binding</keyword>
<sequence length="134" mass="14881">MKAVVYDGPRQVSVTHVPDARIERPTDVLVQITSANICGSDLHMYEARTDFEPGRWFGHENLGRVVEVGDGVDKAQVGEYVVLPFNISCGRCKNCERQLTNYCLTAQPDLPVFCERIVREFAHTAPSARAGGCR</sequence>
<name>A0A1H1ULA8_9ACTN</name>
<keyword evidence="5" id="KW-0520">NAD</keyword>
<comment type="cofactor">
    <cofactor evidence="1">
        <name>Zn(2+)</name>
        <dbReference type="ChEBI" id="CHEBI:29105"/>
    </cofactor>
</comment>